<accession>A0A4T0FP31</accession>
<sequence>MPADRSYHPLPQNPSSVATGSGFGSDSQQPYTTYNEEIPIGDSDTASFYNDRKNERVQRVKPCRTLFVRNIAYDLNPDIVRTPFEQFGELERYYDLVARRGMCFVTYYDVRSAETAFNSMQGAVIGERPVDVHYSLPRADETSQPCDRDKHQGTISVWLESSTEPIDDSSLIAEFERFGEIKEFRSYDDRDDSRVIEYFDSRSASAAFDGLNGKAWNEGVLNLYFEWDCPMVSAPKKSGGYASKMGVERASTSTEPGAKAHMRRSRRGGRNRWKHKQNRDGTEDPSTSAAVNNAAAAIAAVTATGFGQKQKSDNNVRNAYSNSGCHLLTRTFLTGAQGKNTRHAHPQHQQTPTYGLYPPSAPQQGPPTPHNAHTADSARLAEAQRVQALLSSLNPSTLNMNAGGMSMGGIPTHAHAHTPAAMPIPTAAPAPAHVPVMATPTPQPQPQPQAHTHAQPYMQPYYASQSPPLSLHPQPVHTPAPAPVQSTLPPNVMSILQAASSNVSGAGGGGGGYSGVPHMGMGYAGAPSPAPNVGGAPPQHHPQPPPPPQQQQQQHQHQHHHAYAYQPNQGMHMQAVPNMQQGMHGSMHNNMQSVSVPAMSRDPRRSMHTQAQAQGYQPQAQAEQAPPQPPPQPQPQVASTDAPNPQSVQALLSMLNNP</sequence>
<feature type="compositionally biased region" description="Low complexity" evidence="3">
    <location>
        <begin position="464"/>
        <end position="475"/>
    </location>
</feature>
<dbReference type="PROSITE" id="PS50102">
    <property type="entry name" value="RRM"/>
    <property type="match status" value="1"/>
</dbReference>
<dbReference type="Proteomes" id="UP000310189">
    <property type="component" value="Unassembled WGS sequence"/>
</dbReference>
<feature type="region of interest" description="Disordered" evidence="3">
    <location>
        <begin position="523"/>
        <end position="561"/>
    </location>
</feature>
<dbReference type="GO" id="GO:0003723">
    <property type="term" value="F:RNA binding"/>
    <property type="evidence" value="ECO:0007669"/>
    <property type="project" value="UniProtKB-UniRule"/>
</dbReference>
<feature type="compositionally biased region" description="Polar residues" evidence="3">
    <location>
        <begin position="13"/>
        <end position="35"/>
    </location>
</feature>
<evidence type="ECO:0000256" key="3">
    <source>
        <dbReference type="SAM" id="MobiDB-lite"/>
    </source>
</evidence>
<feature type="compositionally biased region" description="Basic residues" evidence="3">
    <location>
        <begin position="260"/>
        <end position="277"/>
    </location>
</feature>
<name>A0A4T0FP31_9BASI</name>
<dbReference type="InterPro" id="IPR012677">
    <property type="entry name" value="Nucleotide-bd_a/b_plait_sf"/>
</dbReference>
<evidence type="ECO:0000256" key="1">
    <source>
        <dbReference type="ARBA" id="ARBA00022884"/>
    </source>
</evidence>
<dbReference type="EMBL" id="SPNW01000021">
    <property type="protein sequence ID" value="TIA90201.1"/>
    <property type="molecule type" value="Genomic_DNA"/>
</dbReference>
<dbReference type="InterPro" id="IPR035979">
    <property type="entry name" value="RBD_domain_sf"/>
</dbReference>
<feature type="compositionally biased region" description="Low complexity" evidence="3">
    <location>
        <begin position="610"/>
        <end position="625"/>
    </location>
</feature>
<dbReference type="SMART" id="SM00360">
    <property type="entry name" value="RRM"/>
    <property type="match status" value="2"/>
</dbReference>
<feature type="region of interest" description="Disordered" evidence="3">
    <location>
        <begin position="238"/>
        <end position="289"/>
    </location>
</feature>
<feature type="region of interest" description="Disordered" evidence="3">
    <location>
        <begin position="338"/>
        <end position="375"/>
    </location>
</feature>
<reference evidence="5 6" key="1">
    <citation type="submission" date="2019-03" db="EMBL/GenBank/DDBJ databases">
        <title>Sequencing 23 genomes of Wallemia ichthyophaga.</title>
        <authorList>
            <person name="Gostincar C."/>
        </authorList>
    </citation>
    <scope>NUCLEOTIDE SEQUENCE [LARGE SCALE GENOMIC DNA]</scope>
    <source>
        <strain evidence="5 6">EXF-5753</strain>
    </source>
</reference>
<dbReference type="OrthoDB" id="439808at2759"/>
<gene>
    <name evidence="5" type="ORF">E3P99_01713</name>
</gene>
<evidence type="ECO:0000313" key="6">
    <source>
        <dbReference type="Proteomes" id="UP000310189"/>
    </source>
</evidence>
<evidence type="ECO:0000259" key="4">
    <source>
        <dbReference type="PROSITE" id="PS50102"/>
    </source>
</evidence>
<dbReference type="Pfam" id="PF00076">
    <property type="entry name" value="RRM_1"/>
    <property type="match status" value="1"/>
</dbReference>
<feature type="compositionally biased region" description="Pro residues" evidence="3">
    <location>
        <begin position="359"/>
        <end position="369"/>
    </location>
</feature>
<comment type="caution">
    <text evidence="5">The sequence shown here is derived from an EMBL/GenBank/DDBJ whole genome shotgun (WGS) entry which is preliminary data.</text>
</comment>
<dbReference type="PANTHER" id="PTHR23189">
    <property type="entry name" value="RNA RECOGNITION MOTIF-CONTAINING"/>
    <property type="match status" value="1"/>
</dbReference>
<evidence type="ECO:0000256" key="2">
    <source>
        <dbReference type="PROSITE-ProRule" id="PRU00176"/>
    </source>
</evidence>
<dbReference type="SUPFAM" id="SSF54928">
    <property type="entry name" value="RNA-binding domain, RBD"/>
    <property type="match status" value="1"/>
</dbReference>
<evidence type="ECO:0000313" key="5">
    <source>
        <dbReference type="EMBL" id="TIA90201.1"/>
    </source>
</evidence>
<organism evidence="5 6">
    <name type="scientific">Wallemia hederae</name>
    <dbReference type="NCBI Taxonomy" id="1540922"/>
    <lineage>
        <taxon>Eukaryota</taxon>
        <taxon>Fungi</taxon>
        <taxon>Dikarya</taxon>
        <taxon>Basidiomycota</taxon>
        <taxon>Wallemiomycotina</taxon>
        <taxon>Wallemiomycetes</taxon>
        <taxon>Wallemiales</taxon>
        <taxon>Wallemiaceae</taxon>
        <taxon>Wallemia</taxon>
    </lineage>
</organism>
<feature type="domain" description="RRM" evidence="4">
    <location>
        <begin position="64"/>
        <end position="137"/>
    </location>
</feature>
<feature type="compositionally biased region" description="Pro residues" evidence="3">
    <location>
        <begin position="539"/>
        <end position="549"/>
    </location>
</feature>
<feature type="region of interest" description="Disordered" evidence="3">
    <location>
        <begin position="1"/>
        <end position="47"/>
    </location>
</feature>
<keyword evidence="6" id="KW-1185">Reference proteome</keyword>
<feature type="region of interest" description="Disordered" evidence="3">
    <location>
        <begin position="597"/>
        <end position="658"/>
    </location>
</feature>
<keyword evidence="1 2" id="KW-0694">RNA-binding</keyword>
<feature type="region of interest" description="Disordered" evidence="3">
    <location>
        <begin position="460"/>
        <end position="488"/>
    </location>
</feature>
<dbReference type="AlphaFoldDB" id="A0A4T0FP31"/>
<dbReference type="Gene3D" id="3.30.70.330">
    <property type="match status" value="1"/>
</dbReference>
<protein>
    <recommendedName>
        <fullName evidence="4">RRM domain-containing protein</fullName>
    </recommendedName>
</protein>
<feature type="compositionally biased region" description="Polar residues" evidence="3">
    <location>
        <begin position="637"/>
        <end position="658"/>
    </location>
</feature>
<dbReference type="InterPro" id="IPR000504">
    <property type="entry name" value="RRM_dom"/>
</dbReference>
<proteinExistence type="predicted"/>